<gene>
    <name evidence="2" type="ORF">M9Y10_018632</name>
</gene>
<feature type="transmembrane region" description="Helical" evidence="1">
    <location>
        <begin position="211"/>
        <end position="234"/>
    </location>
</feature>
<evidence type="ECO:0000313" key="2">
    <source>
        <dbReference type="EMBL" id="KAK8849264.1"/>
    </source>
</evidence>
<keyword evidence="3" id="KW-1185">Reference proteome</keyword>
<feature type="transmembrane region" description="Helical" evidence="1">
    <location>
        <begin position="357"/>
        <end position="376"/>
    </location>
</feature>
<feature type="transmembrane region" description="Helical" evidence="1">
    <location>
        <begin position="171"/>
        <end position="191"/>
    </location>
</feature>
<evidence type="ECO:0000256" key="1">
    <source>
        <dbReference type="SAM" id="Phobius"/>
    </source>
</evidence>
<keyword evidence="1" id="KW-0472">Membrane</keyword>
<organism evidence="2 3">
    <name type="scientific">Tritrichomonas musculus</name>
    <dbReference type="NCBI Taxonomy" id="1915356"/>
    <lineage>
        <taxon>Eukaryota</taxon>
        <taxon>Metamonada</taxon>
        <taxon>Parabasalia</taxon>
        <taxon>Tritrichomonadida</taxon>
        <taxon>Tritrichomonadidae</taxon>
        <taxon>Tritrichomonas</taxon>
    </lineage>
</organism>
<accession>A0ABR2HN99</accession>
<reference evidence="2 3" key="1">
    <citation type="submission" date="2024-04" db="EMBL/GenBank/DDBJ databases">
        <title>Tritrichomonas musculus Genome.</title>
        <authorList>
            <person name="Alves-Ferreira E."/>
            <person name="Grigg M."/>
            <person name="Lorenzi H."/>
            <person name="Galac M."/>
        </authorList>
    </citation>
    <scope>NUCLEOTIDE SEQUENCE [LARGE SCALE GENOMIC DNA]</scope>
    <source>
        <strain evidence="2 3">EAF2021</strain>
    </source>
</reference>
<evidence type="ECO:0008006" key="4">
    <source>
        <dbReference type="Google" id="ProtNLM"/>
    </source>
</evidence>
<comment type="caution">
    <text evidence="2">The sequence shown here is derived from an EMBL/GenBank/DDBJ whole genome shotgun (WGS) entry which is preliminary data.</text>
</comment>
<protein>
    <recommendedName>
        <fullName evidence="4">Intimal thickness related receptor IRP domain-containing protein</fullName>
    </recommendedName>
</protein>
<feature type="transmembrane region" description="Helical" evidence="1">
    <location>
        <begin position="269"/>
        <end position="294"/>
    </location>
</feature>
<keyword evidence="1" id="KW-1133">Transmembrane helix</keyword>
<dbReference type="InterPro" id="IPR009637">
    <property type="entry name" value="GPR107/GPR108-like"/>
</dbReference>
<feature type="transmembrane region" description="Helical" evidence="1">
    <location>
        <begin position="137"/>
        <end position="159"/>
    </location>
</feature>
<dbReference type="PANTHER" id="PTHR21229:SF1">
    <property type="entry name" value="GH17801P"/>
    <property type="match status" value="1"/>
</dbReference>
<name>A0ABR2HN99_9EUKA</name>
<dbReference type="EMBL" id="JAPFFF010000026">
    <property type="protein sequence ID" value="KAK8849264.1"/>
    <property type="molecule type" value="Genomic_DNA"/>
</dbReference>
<feature type="transmembrane region" description="Helical" evidence="1">
    <location>
        <begin position="326"/>
        <end position="345"/>
    </location>
</feature>
<evidence type="ECO:0000313" key="3">
    <source>
        <dbReference type="Proteomes" id="UP001470230"/>
    </source>
</evidence>
<proteinExistence type="predicted"/>
<dbReference type="Proteomes" id="UP001470230">
    <property type="component" value="Unassembled WGS sequence"/>
</dbReference>
<keyword evidence="1" id="KW-0812">Transmembrane</keyword>
<feature type="transmembrane region" description="Helical" evidence="1">
    <location>
        <begin position="246"/>
        <end position="263"/>
    </location>
</feature>
<dbReference type="PANTHER" id="PTHR21229">
    <property type="entry name" value="LUNG SEVEN TRANSMEMBRANE RECEPTOR"/>
    <property type="match status" value="1"/>
</dbReference>
<sequence>MLILSLITFLKTYTINDSSISVTLPDYGLIKGATYFLHIFDSNAQSFFVAILDSDEYSRLPHLSFSYASQFCSRIKTHFSRLNASLLSRIYEASVTFTIPKKDVYHPLIVACKAGSSSYSVTIQFKNGNSLLDSRRLPLFVVIPIELCACGVILILWMINLITYWKGRKPLHGFITLTMVLMLITIFFSYVTLLHDSHYESKNIFHFVQKIFVMFLDASLFSTLILTAKGWCIVINDLNPIDIHESVVYCSLYFVLITIYSNIKIEVFGIIIFAVTSALIFVILGTMINAIVVVDQHILGHLLVIQKAGIDPLSTPVYSKHVTYSLFKHAIVLYFSFCIMTMSLSLTDFVPEWLTEMTFWVANVGIVACLCFQFRIRKSDCSEYTKFENFEEVNEKMLEDLEQNILSDNKDLIQWYEGMLLPPQPIIINSNIVNNNAENTNNDQLVKKEENEKNDPADMQSVIL</sequence>